<organism evidence="1 2">
    <name type="scientific">Phocaeicola salanitronis (strain DSM 18170 / JCM 13657 / CCUG 60908 / BL78)</name>
    <name type="common">Bacteroides salanitronis</name>
    <dbReference type="NCBI Taxonomy" id="667015"/>
    <lineage>
        <taxon>Bacteria</taxon>
        <taxon>Pseudomonadati</taxon>
        <taxon>Bacteroidota</taxon>
        <taxon>Bacteroidia</taxon>
        <taxon>Bacteroidales</taxon>
        <taxon>Bacteroidaceae</taxon>
        <taxon>Phocaeicola</taxon>
    </lineage>
</organism>
<reference evidence="1 2" key="1">
    <citation type="journal article" date="2011" name="Stand. Genomic Sci.">
        <title>Complete genome sequence of Bacteroides salanitronis type strain (BL78).</title>
        <authorList>
            <person name="Gronow S."/>
            <person name="Held B."/>
            <person name="Lucas S."/>
            <person name="Lapidus A."/>
            <person name="Del Rio T.G."/>
            <person name="Nolan M."/>
            <person name="Tice H."/>
            <person name="Deshpande S."/>
            <person name="Cheng J.F."/>
            <person name="Pitluck S."/>
            <person name="Liolios K."/>
            <person name="Pagani I."/>
            <person name="Ivanova N."/>
            <person name="Mavromatis K."/>
            <person name="Pati A."/>
            <person name="Tapia R."/>
            <person name="Han C."/>
            <person name="Goodwin L."/>
            <person name="Chen A."/>
            <person name="Palaniappan K."/>
            <person name="Land M."/>
            <person name="Hauser L."/>
            <person name="Chang Y.J."/>
            <person name="Jeffries C.D."/>
            <person name="Brambilla E.M."/>
            <person name="Rohde M."/>
            <person name="Goker M."/>
            <person name="Detter J.C."/>
            <person name="Woyke T."/>
            <person name="Bristow J."/>
            <person name="Markowitz V."/>
            <person name="Hugenholtz P."/>
            <person name="Kyrpides N.C."/>
            <person name="Klenk H.P."/>
            <person name="Eisen J.A."/>
        </authorList>
    </citation>
    <scope>NUCLEOTIDE SEQUENCE [LARGE SCALE GENOMIC DNA]</scope>
    <source>
        <strain evidence="1 2">DSM 18170</strain>
    </source>
</reference>
<dbReference type="HOGENOM" id="CLU_020662_0_0_10"/>
<keyword evidence="2" id="KW-1185">Reference proteome</keyword>
<gene>
    <name evidence="1" type="ordered locus">Bacsa_3615</name>
</gene>
<dbReference type="STRING" id="667015.Bacsa_3615"/>
<dbReference type="OrthoDB" id="1007437at2"/>
<accession>F0R916</accession>
<evidence type="ECO:0008006" key="3">
    <source>
        <dbReference type="Google" id="ProtNLM"/>
    </source>
</evidence>
<dbReference type="CDD" id="cd13121">
    <property type="entry name" value="BF2867_like_C"/>
    <property type="match status" value="1"/>
</dbReference>
<dbReference type="EMBL" id="CP002530">
    <property type="protein sequence ID" value="ADY38137.1"/>
    <property type="molecule type" value="Genomic_DNA"/>
</dbReference>
<dbReference type="Proteomes" id="UP000007486">
    <property type="component" value="Chromosome"/>
</dbReference>
<dbReference type="InterPro" id="IPR025049">
    <property type="entry name" value="Mfa-like_1"/>
</dbReference>
<evidence type="ECO:0000313" key="2">
    <source>
        <dbReference type="Proteomes" id="UP000007486"/>
    </source>
</evidence>
<name>F0R916_PHOSB</name>
<protein>
    <recommendedName>
        <fullName evidence="3">Fibrobacter succinogenes major paralogous domain-containing protein</fullName>
    </recommendedName>
</protein>
<sequence length="679" mass="77535">MILKQLKYGAGILALLGITACTHEDAISVTPSEEQETILSARKSHIITRAGDEVKQFEEGTKYLLYANRGNEWPLYNREGIEQANNTIGYGSPLVYDDTPISIYGVTYGTPDSPNKAPENTPLGVPMIAEKVTNNSLPDLMFSNNLIDQTVSHGYRLEMDFKHAMSKLKFRIVKQDETEDAEAEKKLENATLTKIQVKGTHGTGSLDIVNGKWTYVEEEVDLSVRTYYDNTTGMKVETASQEVPGEMLVFPNEANEQVTISVTLTGIGDSEGEKTVDYRLMEIDEEGEEDGNFQFEMNHEYTLLITVLKDEVRTIAIAPQVYDWIDENRDDNYLGQPVTFANLMWMDRNLGAKSADCENDWENCRGYYYQYARNIPYILDKEKYDKNNGVGQIYQYLYTYNQNGERVYCVDDERPIVLTSATIKERENIAVYPGDDGEYRFISDVNQGGYWMLDENGQEESFINEFWTSSVENHPCPKGWRLPTKEDFASFLPEKQFSTPWSKVFHAPQSYRGSTLNYMEELVYGNVGGQKVFYIIKRQGRTDCYRIRILMKESTITGKWYFEIAYFSGNEKMSFMNLTTEEKFLASMKDGTFDWSTPSAIMEVPACGFIYPSNLHILSGDGINAILRSSDPNTTNRLYANWVFYLRDDKDPFVCGLVFDSRKALGDQIRCVRDVTAEK</sequence>
<dbReference type="eggNOG" id="ENOG502ZJ4B">
    <property type="taxonomic scope" value="Bacteria"/>
</dbReference>
<evidence type="ECO:0000313" key="1">
    <source>
        <dbReference type="EMBL" id="ADY38137.1"/>
    </source>
</evidence>
<dbReference type="RefSeq" id="WP_013619492.1">
    <property type="nucleotide sequence ID" value="NC_015164.1"/>
</dbReference>
<dbReference type="PROSITE" id="PS51257">
    <property type="entry name" value="PROKAR_LIPOPROTEIN"/>
    <property type="match status" value="1"/>
</dbReference>
<dbReference type="Gene3D" id="2.60.40.2630">
    <property type="match status" value="1"/>
</dbReference>
<dbReference type="AlphaFoldDB" id="F0R916"/>
<proteinExistence type="predicted"/>
<dbReference type="CDD" id="cd13120">
    <property type="entry name" value="BF2867_like_N"/>
    <property type="match status" value="1"/>
</dbReference>
<dbReference type="KEGG" id="bsa:Bacsa_3615"/>
<dbReference type="Pfam" id="PF13149">
    <property type="entry name" value="Mfa_like_1"/>
    <property type="match status" value="1"/>
</dbReference>